<dbReference type="GO" id="GO:0047372">
    <property type="term" value="F:monoacylglycerol lipase activity"/>
    <property type="evidence" value="ECO:0007669"/>
    <property type="project" value="TreeGrafter"/>
</dbReference>
<dbReference type="Proteomes" id="UP000033187">
    <property type="component" value="Chromosome 1"/>
</dbReference>
<dbReference type="OrthoDB" id="9793083at2"/>
<dbReference type="KEGG" id="fiy:BN1229_v1_2100"/>
<dbReference type="EMBL" id="LN829119">
    <property type="protein sequence ID" value="CPR19301.1"/>
    <property type="molecule type" value="Genomic_DNA"/>
</dbReference>
<evidence type="ECO:0000313" key="3">
    <source>
        <dbReference type="EMBL" id="CPR19301.1"/>
    </source>
</evidence>
<sequence>MRGLKILLACLALGAVSPAAADPMLTGFAYPFPVKRFTFESQKQELSMAYMDVAPSGIGNGHTAVLLHGKNFCAATWESTIRALREAGFRVVAPDQVGFCKSTKPQRYQYGLHELAKNTHRLLEAIGVTNPIIIGHSMGGMLAFRYALMYRDEMSALVTVNPIGLEDWKAKGVPFVSIDELYAGELKKTDAQIKEYQRTTYYDGQWRPEFDRWVDMLAGMYQGEEGAAVAWNQALTSDMVFNQPVVYEFPNIRVPTLLLMGAKDNTAIGKARASEAVKAELGKYEKLGPRTAEAIPNSTLVMFDDLGHSPQVQEPEKFNQTLIENLEKILAQKEKSKTAK</sequence>
<evidence type="ECO:0000256" key="1">
    <source>
        <dbReference type="SAM" id="SignalP"/>
    </source>
</evidence>
<evidence type="ECO:0000259" key="2">
    <source>
        <dbReference type="Pfam" id="PF00561"/>
    </source>
</evidence>
<dbReference type="PANTHER" id="PTHR43798">
    <property type="entry name" value="MONOACYLGLYCEROL LIPASE"/>
    <property type="match status" value="1"/>
</dbReference>
<evidence type="ECO:0000313" key="4">
    <source>
        <dbReference type="Proteomes" id="UP000033187"/>
    </source>
</evidence>
<accession>A0A0D6JG20</accession>
<feature type="domain" description="AB hydrolase-1" evidence="2">
    <location>
        <begin position="65"/>
        <end position="315"/>
    </location>
</feature>
<dbReference type="InterPro" id="IPR050266">
    <property type="entry name" value="AB_hydrolase_sf"/>
</dbReference>
<keyword evidence="3" id="KW-0378">Hydrolase</keyword>
<gene>
    <name evidence="3" type="ORF">YBN1229_v1_2100</name>
</gene>
<dbReference type="AlphaFoldDB" id="A0A0D6JG20"/>
<reference evidence="4" key="1">
    <citation type="submission" date="2015-02" db="EMBL/GenBank/DDBJ databases">
        <authorList>
            <person name="Chooi Y.-H."/>
        </authorList>
    </citation>
    <scope>NUCLEOTIDE SEQUENCE [LARGE SCALE GENOMIC DNA]</scope>
    <source>
        <strain evidence="4">strain Y</strain>
    </source>
</reference>
<keyword evidence="3" id="KW-0808">Transferase</keyword>
<dbReference type="GO" id="GO:0046464">
    <property type="term" value="P:acylglycerol catabolic process"/>
    <property type="evidence" value="ECO:0007669"/>
    <property type="project" value="TreeGrafter"/>
</dbReference>
<dbReference type="PANTHER" id="PTHR43798:SF33">
    <property type="entry name" value="HYDROLASE, PUTATIVE (AFU_ORTHOLOGUE AFUA_2G14860)-RELATED"/>
    <property type="match status" value="1"/>
</dbReference>
<feature type="signal peptide" evidence="1">
    <location>
        <begin position="1"/>
        <end position="21"/>
    </location>
</feature>
<dbReference type="SUPFAM" id="SSF53474">
    <property type="entry name" value="alpha/beta-Hydrolases"/>
    <property type="match status" value="1"/>
</dbReference>
<organism evidence="3 4">
    <name type="scientific">Candidatus Filomicrobium marinum</name>
    <dbReference type="NCBI Taxonomy" id="1608628"/>
    <lineage>
        <taxon>Bacteria</taxon>
        <taxon>Pseudomonadati</taxon>
        <taxon>Pseudomonadota</taxon>
        <taxon>Alphaproteobacteria</taxon>
        <taxon>Hyphomicrobiales</taxon>
        <taxon>Hyphomicrobiaceae</taxon>
        <taxon>Filomicrobium</taxon>
    </lineage>
</organism>
<dbReference type="PRINTS" id="PR00412">
    <property type="entry name" value="EPOXHYDRLASE"/>
</dbReference>
<keyword evidence="4" id="KW-1185">Reference proteome</keyword>
<keyword evidence="1" id="KW-0732">Signal</keyword>
<dbReference type="KEGG" id="fil:BN1229_v1_2100"/>
<protein>
    <submittedName>
        <fullName evidence="3">Putative hydrolase or acyltransferase of alpha/beta superfamily</fullName>
    </submittedName>
</protein>
<dbReference type="Pfam" id="PF00561">
    <property type="entry name" value="Abhydrolase_1"/>
    <property type="match status" value="1"/>
</dbReference>
<dbReference type="GO" id="GO:0016746">
    <property type="term" value="F:acyltransferase activity"/>
    <property type="evidence" value="ECO:0007669"/>
    <property type="project" value="UniProtKB-KW"/>
</dbReference>
<dbReference type="InterPro" id="IPR029058">
    <property type="entry name" value="AB_hydrolase_fold"/>
</dbReference>
<keyword evidence="3" id="KW-0012">Acyltransferase</keyword>
<dbReference type="InterPro" id="IPR000073">
    <property type="entry name" value="AB_hydrolase_1"/>
</dbReference>
<proteinExistence type="predicted"/>
<dbReference type="PRINTS" id="PR00111">
    <property type="entry name" value="ABHYDROLASE"/>
</dbReference>
<name>A0A0D6JG20_9HYPH</name>
<dbReference type="GO" id="GO:0016020">
    <property type="term" value="C:membrane"/>
    <property type="evidence" value="ECO:0007669"/>
    <property type="project" value="TreeGrafter"/>
</dbReference>
<dbReference type="Gene3D" id="3.40.50.1820">
    <property type="entry name" value="alpha/beta hydrolase"/>
    <property type="match status" value="1"/>
</dbReference>
<feature type="chain" id="PRO_5005429869" evidence="1">
    <location>
        <begin position="22"/>
        <end position="340"/>
    </location>
</feature>
<dbReference type="InterPro" id="IPR000639">
    <property type="entry name" value="Epox_hydrolase-like"/>
</dbReference>